<keyword evidence="10" id="KW-0969">Cilium</keyword>
<evidence type="ECO:0000259" key="7">
    <source>
        <dbReference type="Pfam" id="PF00460"/>
    </source>
</evidence>
<evidence type="ECO:0000259" key="9">
    <source>
        <dbReference type="Pfam" id="PF22638"/>
    </source>
</evidence>
<feature type="domain" description="Flagellar hook-associated protein FlgK helical" evidence="9">
    <location>
        <begin position="91"/>
        <end position="310"/>
    </location>
</feature>
<evidence type="ECO:0000256" key="2">
    <source>
        <dbReference type="ARBA" id="ARBA00004613"/>
    </source>
</evidence>
<dbReference type="GO" id="GO:0009424">
    <property type="term" value="C:bacterial-type flagellum hook"/>
    <property type="evidence" value="ECO:0007669"/>
    <property type="project" value="InterPro"/>
</dbReference>
<feature type="domain" description="Flagellar basal-body/hook protein C-terminal" evidence="8">
    <location>
        <begin position="447"/>
        <end position="482"/>
    </location>
</feature>
<gene>
    <name evidence="10" type="ORF">GCM10011342_21470</name>
</gene>
<accession>A0A8J2V381</accession>
<evidence type="ECO:0000256" key="3">
    <source>
        <dbReference type="ARBA" id="ARBA00009677"/>
    </source>
</evidence>
<sequence length="483" mass="50433">MSISRALSNATSGLSATALRASIASNNVANANNPGYARRDLSVAERAYGGVIASGVNRAQDLVLTADRRIAEASYTRADVTANSRIQFSQALGDPETGYGLFSVFRNFESTLTDLSVTPESAALQNALLLAGNDLSAEFNNLSEMITQERVAADEAIAAGVETVNTALADIRNINKSLMSADPGSEAAATLQDQRESLIDEVSRLIPVKVIRNDNDQVHLMTREGVYLLSEKVHEVEFTRSHMITASDSYPASGLSGLSVNGVDITPGGTSQMAVQSGAMAGYFDIRDRIAPEFQAQIDALAADLVSRFESAGLDPTLTPGDAGLFTDDGAALNPADTAGLAGRLSINAAVDPALGGQLWRLRDGINAAAAGPTGNGAIFNNMIDALTTKTASLGTAGLPGNFSMAESIAEVNGAVGEARTRSEATTASAMARADILAQAELKVGAVDTDQEMQALLLIEQAYAANARVIQAVNDMMRSLMEI</sequence>
<reference evidence="10" key="2">
    <citation type="submission" date="2020-09" db="EMBL/GenBank/DDBJ databases">
        <authorList>
            <person name="Sun Q."/>
            <person name="Zhou Y."/>
        </authorList>
    </citation>
    <scope>NUCLEOTIDE SEQUENCE</scope>
    <source>
        <strain evidence="10">CGMCC 1.12921</strain>
    </source>
</reference>
<evidence type="ECO:0000256" key="5">
    <source>
        <dbReference type="ARBA" id="ARBA00022525"/>
    </source>
</evidence>
<dbReference type="GO" id="GO:0044780">
    <property type="term" value="P:bacterial-type flagellum assembly"/>
    <property type="evidence" value="ECO:0007669"/>
    <property type="project" value="InterPro"/>
</dbReference>
<evidence type="ECO:0000256" key="1">
    <source>
        <dbReference type="ARBA" id="ARBA00004117"/>
    </source>
</evidence>
<dbReference type="NCBIfam" id="TIGR02492">
    <property type="entry name" value="flgK_ends"/>
    <property type="match status" value="1"/>
</dbReference>
<dbReference type="PANTHER" id="PTHR30033">
    <property type="entry name" value="FLAGELLAR HOOK-ASSOCIATED PROTEIN 1"/>
    <property type="match status" value="1"/>
</dbReference>
<organism evidence="10 11">
    <name type="scientific">Aquisalinus flavus</name>
    <dbReference type="NCBI Taxonomy" id="1526572"/>
    <lineage>
        <taxon>Bacteria</taxon>
        <taxon>Pseudomonadati</taxon>
        <taxon>Pseudomonadota</taxon>
        <taxon>Alphaproteobacteria</taxon>
        <taxon>Parvularculales</taxon>
        <taxon>Parvularculaceae</taxon>
        <taxon>Aquisalinus</taxon>
    </lineage>
</organism>
<dbReference type="EMBL" id="BMGH01000001">
    <property type="protein sequence ID" value="GGD12412.1"/>
    <property type="molecule type" value="Genomic_DNA"/>
</dbReference>
<name>A0A8J2V381_9PROT</name>
<reference evidence="10" key="1">
    <citation type="journal article" date="2014" name="Int. J. Syst. Evol. Microbiol.">
        <title>Complete genome sequence of Corynebacterium casei LMG S-19264T (=DSM 44701T), isolated from a smear-ripened cheese.</title>
        <authorList>
            <consortium name="US DOE Joint Genome Institute (JGI-PGF)"/>
            <person name="Walter F."/>
            <person name="Albersmeier A."/>
            <person name="Kalinowski J."/>
            <person name="Ruckert C."/>
        </authorList>
    </citation>
    <scope>NUCLEOTIDE SEQUENCE</scope>
    <source>
        <strain evidence="10">CGMCC 1.12921</strain>
    </source>
</reference>
<dbReference type="GO" id="GO:0005576">
    <property type="term" value="C:extracellular region"/>
    <property type="evidence" value="ECO:0007669"/>
    <property type="project" value="UniProtKB-SubCell"/>
</dbReference>
<evidence type="ECO:0000313" key="11">
    <source>
        <dbReference type="Proteomes" id="UP000613582"/>
    </source>
</evidence>
<dbReference type="InterPro" id="IPR010930">
    <property type="entry name" value="Flg_bb/hook_C_dom"/>
</dbReference>
<dbReference type="InterPro" id="IPR001444">
    <property type="entry name" value="Flag_bb_rod_N"/>
</dbReference>
<evidence type="ECO:0000256" key="4">
    <source>
        <dbReference type="ARBA" id="ARBA00016244"/>
    </source>
</evidence>
<comment type="caution">
    <text evidence="10">The sequence shown here is derived from an EMBL/GenBank/DDBJ whole genome shotgun (WGS) entry which is preliminary data.</text>
</comment>
<dbReference type="GO" id="GO:0005198">
    <property type="term" value="F:structural molecule activity"/>
    <property type="evidence" value="ECO:0007669"/>
    <property type="project" value="InterPro"/>
</dbReference>
<keyword evidence="6" id="KW-0975">Bacterial flagellum</keyword>
<evidence type="ECO:0000259" key="8">
    <source>
        <dbReference type="Pfam" id="PF06429"/>
    </source>
</evidence>
<dbReference type="Proteomes" id="UP000613582">
    <property type="component" value="Unassembled WGS sequence"/>
</dbReference>
<dbReference type="SUPFAM" id="SSF64518">
    <property type="entry name" value="Phase 1 flagellin"/>
    <property type="match status" value="1"/>
</dbReference>
<keyword evidence="10" id="KW-0282">Flagellum</keyword>
<comment type="subcellular location">
    <subcellularLocation>
        <location evidence="1">Bacterial flagellum basal body</location>
    </subcellularLocation>
    <subcellularLocation>
        <location evidence="2">Secreted</location>
    </subcellularLocation>
</comment>
<keyword evidence="10" id="KW-0966">Cell projection</keyword>
<evidence type="ECO:0000313" key="10">
    <source>
        <dbReference type="EMBL" id="GGD12412.1"/>
    </source>
</evidence>
<proteinExistence type="inferred from homology"/>
<keyword evidence="11" id="KW-1185">Reference proteome</keyword>
<dbReference type="PANTHER" id="PTHR30033:SF1">
    <property type="entry name" value="FLAGELLAR HOOK-ASSOCIATED PROTEIN 1"/>
    <property type="match status" value="1"/>
</dbReference>
<protein>
    <recommendedName>
        <fullName evidence="4">Flagellar hook-associated protein 1</fullName>
    </recommendedName>
</protein>
<feature type="domain" description="Flagellar basal body rod protein N-terminal" evidence="7">
    <location>
        <begin position="8"/>
        <end position="36"/>
    </location>
</feature>
<evidence type="ECO:0000256" key="6">
    <source>
        <dbReference type="ARBA" id="ARBA00023143"/>
    </source>
</evidence>
<dbReference type="Pfam" id="PF06429">
    <property type="entry name" value="Flg_bbr_C"/>
    <property type="match status" value="1"/>
</dbReference>
<dbReference type="RefSeq" id="WP_188158423.1">
    <property type="nucleotide sequence ID" value="NZ_BMGH01000001.1"/>
</dbReference>
<dbReference type="AlphaFoldDB" id="A0A8J2V381"/>
<dbReference type="InterPro" id="IPR002371">
    <property type="entry name" value="FlgK"/>
</dbReference>
<keyword evidence="5" id="KW-0964">Secreted</keyword>
<dbReference type="GO" id="GO:0009425">
    <property type="term" value="C:bacterial-type flagellum basal body"/>
    <property type="evidence" value="ECO:0007669"/>
    <property type="project" value="UniProtKB-SubCell"/>
</dbReference>
<dbReference type="Pfam" id="PF22638">
    <property type="entry name" value="FlgK_D1"/>
    <property type="match status" value="1"/>
</dbReference>
<comment type="similarity">
    <text evidence="3">Belongs to the flagella basal body rod proteins family.</text>
</comment>
<dbReference type="Pfam" id="PF00460">
    <property type="entry name" value="Flg_bb_rod"/>
    <property type="match status" value="1"/>
</dbReference>
<dbReference type="InterPro" id="IPR053927">
    <property type="entry name" value="FlgK_helical"/>
</dbReference>